<sequence>MTGPLVGSACGGTYTRTWNISDACGNPATTRTQIITVDDTTAPVIAAAPGPISIQCIADLPAETDLAWTDNCDAGGTVTSVTGPLVGSACGGTYTRTWNIS</sequence>
<dbReference type="EMBL" id="SMZJ02000004">
    <property type="protein sequence ID" value="TWO32483.1"/>
    <property type="molecule type" value="Genomic_DNA"/>
</dbReference>
<organism evidence="1 2">
    <name type="scientific">Seonamhaeicola sediminis</name>
    <dbReference type="NCBI Taxonomy" id="2528206"/>
    <lineage>
        <taxon>Bacteria</taxon>
        <taxon>Pseudomonadati</taxon>
        <taxon>Bacteroidota</taxon>
        <taxon>Flavobacteriia</taxon>
        <taxon>Flavobacteriales</taxon>
        <taxon>Flavobacteriaceae</taxon>
    </lineage>
</organism>
<dbReference type="RefSeq" id="WP_222428236.1">
    <property type="nucleotide sequence ID" value="NZ_SMZJ02000004.1"/>
</dbReference>
<evidence type="ECO:0000313" key="1">
    <source>
        <dbReference type="EMBL" id="TWO32483.1"/>
    </source>
</evidence>
<protein>
    <submittedName>
        <fullName evidence="1">Uncharacterized protein</fullName>
    </submittedName>
</protein>
<proteinExistence type="predicted"/>
<comment type="caution">
    <text evidence="1">The sequence shown here is derived from an EMBL/GenBank/DDBJ whole genome shotgun (WGS) entry which is preliminary data.</text>
</comment>
<dbReference type="Proteomes" id="UP000295814">
    <property type="component" value="Unassembled WGS sequence"/>
</dbReference>
<name>A0A562YDU0_9FLAO</name>
<keyword evidence="2" id="KW-1185">Reference proteome</keyword>
<evidence type="ECO:0000313" key="2">
    <source>
        <dbReference type="Proteomes" id="UP000295814"/>
    </source>
</evidence>
<gene>
    <name evidence="1" type="ORF">E1J38_006305</name>
</gene>
<dbReference type="AlphaFoldDB" id="A0A562YDU0"/>
<accession>A0A562YDU0</accession>
<reference evidence="1 2" key="1">
    <citation type="submission" date="2019-07" db="EMBL/GenBank/DDBJ databases">
        <title>Seonamhaeicola sp. W255 draft genome.</title>
        <authorList>
            <person name="Zhang X.-Y."/>
            <person name="Zhang R."/>
            <person name="Zhong Y.-L."/>
            <person name="Du Z.-J."/>
        </authorList>
    </citation>
    <scope>NUCLEOTIDE SEQUENCE [LARGE SCALE GENOMIC DNA]</scope>
    <source>
        <strain evidence="1 2">W255</strain>
    </source>
</reference>
<feature type="non-terminal residue" evidence="1">
    <location>
        <position position="101"/>
    </location>
</feature>